<gene>
    <name evidence="1" type="ORF">LCDPAC01_01560</name>
</gene>
<organism evidence="1">
    <name type="scientific">Pithovirus LCDPAC01</name>
    <dbReference type="NCBI Taxonomy" id="2506600"/>
    <lineage>
        <taxon>Viruses</taxon>
        <taxon>Pithoviruses</taxon>
    </lineage>
</organism>
<dbReference type="EMBL" id="MK500284">
    <property type="protein sequence ID" value="QBK84675.1"/>
    <property type="molecule type" value="Genomic_DNA"/>
</dbReference>
<evidence type="ECO:0000313" key="1">
    <source>
        <dbReference type="EMBL" id="QBK84675.1"/>
    </source>
</evidence>
<name>A0A481YN17_9VIRU</name>
<accession>A0A481YN17</accession>
<proteinExistence type="predicted"/>
<evidence type="ECO:0008006" key="2">
    <source>
        <dbReference type="Google" id="ProtNLM"/>
    </source>
</evidence>
<protein>
    <recommendedName>
        <fullName evidence="2">Glycosyltransferase family 25</fullName>
    </recommendedName>
</protein>
<reference evidence="1" key="1">
    <citation type="journal article" date="2019" name="MBio">
        <title>Virus Genomes from Deep Sea Sediments Expand the Ocean Megavirome and Support Independent Origins of Viral Gigantism.</title>
        <authorList>
            <person name="Backstrom D."/>
            <person name="Yutin N."/>
            <person name="Jorgensen S.L."/>
            <person name="Dharamshi J."/>
            <person name="Homa F."/>
            <person name="Zaremba-Niedwiedzka K."/>
            <person name="Spang A."/>
            <person name="Wolf Y.I."/>
            <person name="Koonin E.V."/>
            <person name="Ettema T.J."/>
        </authorList>
    </citation>
    <scope>NUCLEOTIDE SEQUENCE</scope>
</reference>
<sequence length="205" mass="24021">MKDVIFPKFIKHTLGGRYGCRDSHSKIWKDPEIKADDIVVIFEDDLIYTGKTRQYFWDMLEEASKLLRSNVCEIINLSGFAISRFMKISEHYWRGMNTTTCCYISIGRVLKTLPLRFKWTDCHIDASFCLMTNMLIPLNPLFTQDVFDTDNQWVNNKTVDQLSRYFLDKSLKMTGSRHYLLKLFSKINVSRAHFSKPGKKTMFTG</sequence>